<dbReference type="PANTHER" id="PTHR45168:SF4">
    <property type="entry name" value="SIMILAR TO DNAJ HOMOLOG SUBFAMILY B MEMBER 6 (HEAT SHOCK PROTEIN J2) (HSJ-2) (MRJ) (MDJ4)"/>
    <property type="match status" value="1"/>
</dbReference>
<sequence length="227" mass="26012">MVNYYETLGLHQNASQEDIKKAYRKLALKWHPDKNPYNKEEAEKKFKAVAEAYEVLSDPQKRCRYDGPVKEPRHRGKGASGSYPHSSFDFDFVFRSPEEIFREFFGGMDVFANDFWDNQFDDDDNNRGENRNGFRGPLGFFSGFGALTNFGFNSFGPGIHTTLSCRSFGDDSSGTHNFRSVSTSTEMINGRRITTRKIIENGQERVEVEEDGQLKSIRVNGREQLKC</sequence>
<dbReference type="SUPFAM" id="SSF46565">
    <property type="entry name" value="Chaperone J-domain"/>
    <property type="match status" value="1"/>
</dbReference>
<dbReference type="InterPro" id="IPR043183">
    <property type="entry name" value="DNJB2/6-like"/>
</dbReference>
<dbReference type="PRINTS" id="PR00625">
    <property type="entry name" value="JDOMAIN"/>
</dbReference>
<dbReference type="GeneID" id="107122951"/>
<feature type="domain" description="J" evidence="2">
    <location>
        <begin position="3"/>
        <end position="69"/>
    </location>
</feature>
<dbReference type="Gene3D" id="1.10.287.110">
    <property type="entry name" value="DnaJ domain"/>
    <property type="match status" value="1"/>
</dbReference>
<evidence type="ECO:0000259" key="2">
    <source>
        <dbReference type="PROSITE" id="PS50076"/>
    </source>
</evidence>
<dbReference type="InterPro" id="IPR018253">
    <property type="entry name" value="DnaJ_domain_CS"/>
</dbReference>
<dbReference type="Pfam" id="PF00226">
    <property type="entry name" value="DnaJ"/>
    <property type="match status" value="1"/>
</dbReference>
<gene>
    <name evidence="4" type="primary">DNAJB8</name>
</gene>
<protein>
    <submittedName>
        <fullName evidence="4">DnaJ homolog subfamily B member 8</fullName>
    </submittedName>
</protein>
<evidence type="ECO:0000313" key="3">
    <source>
        <dbReference type="Proteomes" id="UP000694871"/>
    </source>
</evidence>
<keyword evidence="3" id="KW-1185">Reference proteome</keyword>
<accession>A0ABM1L6J6</accession>
<dbReference type="InterPro" id="IPR036869">
    <property type="entry name" value="J_dom_sf"/>
</dbReference>
<dbReference type="PROSITE" id="PS00636">
    <property type="entry name" value="DNAJ_1"/>
    <property type="match status" value="1"/>
</dbReference>
<dbReference type="PROSITE" id="PS50076">
    <property type="entry name" value="DNAJ_2"/>
    <property type="match status" value="1"/>
</dbReference>
<reference evidence="4" key="1">
    <citation type="submission" date="2025-08" db="UniProtKB">
        <authorList>
            <consortium name="RefSeq"/>
        </authorList>
    </citation>
    <scope>IDENTIFICATION</scope>
</reference>
<proteinExistence type="predicted"/>
<evidence type="ECO:0000256" key="1">
    <source>
        <dbReference type="ARBA" id="ARBA00023186"/>
    </source>
</evidence>
<dbReference type="PANTHER" id="PTHR45168">
    <property type="entry name" value="DNAJ HOMOLOG SUBFAMILY B MEMBER 2"/>
    <property type="match status" value="1"/>
</dbReference>
<dbReference type="SMART" id="SM00271">
    <property type="entry name" value="DnaJ"/>
    <property type="match status" value="1"/>
</dbReference>
<dbReference type="CDD" id="cd06257">
    <property type="entry name" value="DnaJ"/>
    <property type="match status" value="1"/>
</dbReference>
<dbReference type="RefSeq" id="XP_015281583.1">
    <property type="nucleotide sequence ID" value="XM_015426097.1"/>
</dbReference>
<keyword evidence="1" id="KW-0143">Chaperone</keyword>
<dbReference type="Proteomes" id="UP000694871">
    <property type="component" value="Unplaced"/>
</dbReference>
<dbReference type="InterPro" id="IPR001623">
    <property type="entry name" value="DnaJ_domain"/>
</dbReference>
<name>A0ABM1L6J6_GEKJA</name>
<organism evidence="3 4">
    <name type="scientific">Gekko japonicus</name>
    <name type="common">Schlegel's Japanese gecko</name>
    <dbReference type="NCBI Taxonomy" id="146911"/>
    <lineage>
        <taxon>Eukaryota</taxon>
        <taxon>Metazoa</taxon>
        <taxon>Chordata</taxon>
        <taxon>Craniata</taxon>
        <taxon>Vertebrata</taxon>
        <taxon>Euteleostomi</taxon>
        <taxon>Lepidosauria</taxon>
        <taxon>Squamata</taxon>
        <taxon>Bifurcata</taxon>
        <taxon>Gekkota</taxon>
        <taxon>Gekkonidae</taxon>
        <taxon>Gekkoninae</taxon>
        <taxon>Gekko</taxon>
    </lineage>
</organism>
<evidence type="ECO:0000313" key="4">
    <source>
        <dbReference type="RefSeq" id="XP_015281583.1"/>
    </source>
</evidence>